<dbReference type="EMBL" id="CP097509">
    <property type="protein sequence ID" value="URE18052.1"/>
    <property type="molecule type" value="Genomic_DNA"/>
</dbReference>
<evidence type="ECO:0000313" key="2">
    <source>
        <dbReference type="Proteomes" id="UP001055439"/>
    </source>
</evidence>
<proteinExistence type="predicted"/>
<dbReference type="Proteomes" id="UP001055439">
    <property type="component" value="Chromosome 7"/>
</dbReference>
<keyword evidence="2" id="KW-1185">Reference proteome</keyword>
<dbReference type="OrthoDB" id="1935957at2759"/>
<name>A0A9E7KH21_9LILI</name>
<accession>A0A9E7KH21</accession>
<reference evidence="1" key="1">
    <citation type="submission" date="2022-05" db="EMBL/GenBank/DDBJ databases">
        <title>The Musa troglodytarum L. genome provides insights into the mechanism of non-climacteric behaviour and enrichment of carotenoids.</title>
        <authorList>
            <person name="Wang J."/>
        </authorList>
    </citation>
    <scope>NUCLEOTIDE SEQUENCE</scope>
    <source>
        <tissue evidence="1">Leaf</tissue>
    </source>
</reference>
<evidence type="ECO:0000313" key="1">
    <source>
        <dbReference type="EMBL" id="URE18052.1"/>
    </source>
</evidence>
<organism evidence="1 2">
    <name type="scientific">Musa troglodytarum</name>
    <name type="common">fe'i banana</name>
    <dbReference type="NCBI Taxonomy" id="320322"/>
    <lineage>
        <taxon>Eukaryota</taxon>
        <taxon>Viridiplantae</taxon>
        <taxon>Streptophyta</taxon>
        <taxon>Embryophyta</taxon>
        <taxon>Tracheophyta</taxon>
        <taxon>Spermatophyta</taxon>
        <taxon>Magnoliopsida</taxon>
        <taxon>Liliopsida</taxon>
        <taxon>Zingiberales</taxon>
        <taxon>Musaceae</taxon>
        <taxon>Musa</taxon>
    </lineage>
</organism>
<sequence>MAQEPCMPGIRTRQGRRSQVVSLSSCLERCRSLHQVLPSAITRSVCMVKRRLKGRCQLQL</sequence>
<gene>
    <name evidence="1" type="ORF">MUK42_35491</name>
</gene>
<protein>
    <submittedName>
        <fullName evidence="1">Uncharacterized protein</fullName>
    </submittedName>
</protein>
<dbReference type="AlphaFoldDB" id="A0A9E7KH21"/>